<sequence>MLLRSAGRSRRFTGRGAELSSDAARSQRPLVIVSVATGYGGAERNIEILLPHVPAGRTVVVFACNPYHLERLHRIDRPGLEIHAVDAAHDSFVRDAGRLLMQRCLALRPSAILGNTLDSLRILVHAARRLPGLDARCFVFVHDFLWRDYEPLLASLPRATLLVPDRSVLEKPDYVGRFVRPHGALRALVVPNPVDVPGATPEAAPGAGFLHLATVNGFKGHVHLARAAGRLRKSRPEIAIASYGHRPSPELYREIVRQAEEVGATGTLTLHDHVADPTPLLAKCRAVLVTSVSEHGGPETFGRSIIEAWAHGRPVIAFAAGAPGRMIRHEVDGLLVDEKDVQGLADAIARLQQDPGLARRLGRAGRERAMREFSSQIVAPMLLAVLDGGWLRRGPPAAGRPPSPGRARVLFDVSLSLAGGWRTPVGMSRVESDVAAELARHPEADLHLVCRGAADGGFRRLTPFELEFLANRDDGRGVLAARELAAWCPPPPWPESTIATQVARFGALHRLAGSSVLSAARLRRALRRRRSPTIHRSPADVAPPLQVGSGDVLVSVTNPWDDVPARVFQALRDRGARVVLVVHDLMVWETPHWTAGRDPRDYSDNMLSVIAAADRLVAVSRATAAGVERAMASIGRQVPPMAVARSAGLQPNAAPYGAAPAGFEGGRPFVVYCSTIEVRKNHIMLLHLWERLRGVLPADRLPVLVFVGRWGWCVDTVRLTIERNWRLAPHLRILEDVPDETLLWLYRHARFCVFPSFTEGFGLPVAESLAAGTPVVVSDHPALIEASEGLMPAIDPSDLPAWHREIEALCLDDARLAALQQRATQYRGAAPDELPRAVARAAGLVETRCADAVPV</sequence>
<dbReference type="Proteomes" id="UP000249130">
    <property type="component" value="Unassembled WGS sequence"/>
</dbReference>
<dbReference type="GO" id="GO:0009103">
    <property type="term" value="P:lipopolysaccharide biosynthetic process"/>
    <property type="evidence" value="ECO:0007669"/>
    <property type="project" value="TreeGrafter"/>
</dbReference>
<evidence type="ECO:0008006" key="4">
    <source>
        <dbReference type="Google" id="ProtNLM"/>
    </source>
</evidence>
<dbReference type="GO" id="GO:0016757">
    <property type="term" value="F:glycosyltransferase activity"/>
    <property type="evidence" value="ECO:0007669"/>
    <property type="project" value="TreeGrafter"/>
</dbReference>
<protein>
    <recommendedName>
        <fullName evidence="4">Glycosyl transferase family 1 domain-containing protein</fullName>
    </recommendedName>
</protein>
<dbReference type="OrthoDB" id="9801609at2"/>
<dbReference type="AlphaFoldDB" id="A0A327KSP1"/>
<gene>
    <name evidence="2" type="ORF">CH341_23980</name>
</gene>
<evidence type="ECO:0000313" key="3">
    <source>
        <dbReference type="Proteomes" id="UP000249130"/>
    </source>
</evidence>
<dbReference type="Pfam" id="PF13692">
    <property type="entry name" value="Glyco_trans_1_4"/>
    <property type="match status" value="2"/>
</dbReference>
<dbReference type="CDD" id="cd03801">
    <property type="entry name" value="GT4_PimA-like"/>
    <property type="match status" value="1"/>
</dbReference>
<dbReference type="PANTHER" id="PTHR46401:SF2">
    <property type="entry name" value="GLYCOSYLTRANSFERASE WBBK-RELATED"/>
    <property type="match status" value="1"/>
</dbReference>
<name>A0A327KSP1_9BRAD</name>
<organism evidence="2 3">
    <name type="scientific">Rhodoplanes roseus</name>
    <dbReference type="NCBI Taxonomy" id="29409"/>
    <lineage>
        <taxon>Bacteria</taxon>
        <taxon>Pseudomonadati</taxon>
        <taxon>Pseudomonadota</taxon>
        <taxon>Alphaproteobacteria</taxon>
        <taxon>Hyphomicrobiales</taxon>
        <taxon>Nitrobacteraceae</taxon>
        <taxon>Rhodoplanes</taxon>
    </lineage>
</organism>
<accession>A0A327KSP1</accession>
<keyword evidence="1" id="KW-0808">Transferase</keyword>
<dbReference type="PANTHER" id="PTHR46401">
    <property type="entry name" value="GLYCOSYLTRANSFERASE WBBK-RELATED"/>
    <property type="match status" value="1"/>
</dbReference>
<reference evidence="2 3" key="1">
    <citation type="submission" date="2017-07" db="EMBL/GenBank/DDBJ databases">
        <title>Draft Genome Sequences of Select Purple Nonsulfur Bacteria.</title>
        <authorList>
            <person name="Lasarre B."/>
            <person name="Mckinlay J.B."/>
        </authorList>
    </citation>
    <scope>NUCLEOTIDE SEQUENCE [LARGE SCALE GENOMIC DNA]</scope>
    <source>
        <strain evidence="2 3">DSM 5909</strain>
    </source>
</reference>
<dbReference type="EMBL" id="NPEX01000238">
    <property type="protein sequence ID" value="RAI40332.1"/>
    <property type="molecule type" value="Genomic_DNA"/>
</dbReference>
<proteinExistence type="predicted"/>
<dbReference type="Gene3D" id="3.40.50.2000">
    <property type="entry name" value="Glycogen Phosphorylase B"/>
    <property type="match status" value="2"/>
</dbReference>
<evidence type="ECO:0000256" key="1">
    <source>
        <dbReference type="ARBA" id="ARBA00022679"/>
    </source>
</evidence>
<dbReference type="CDD" id="cd03809">
    <property type="entry name" value="GT4_MtfB-like"/>
    <property type="match status" value="1"/>
</dbReference>
<evidence type="ECO:0000313" key="2">
    <source>
        <dbReference type="EMBL" id="RAI40332.1"/>
    </source>
</evidence>
<dbReference type="SUPFAM" id="SSF53756">
    <property type="entry name" value="UDP-Glycosyltransferase/glycogen phosphorylase"/>
    <property type="match status" value="2"/>
</dbReference>
<keyword evidence="3" id="KW-1185">Reference proteome</keyword>
<comment type="caution">
    <text evidence="2">The sequence shown here is derived from an EMBL/GenBank/DDBJ whole genome shotgun (WGS) entry which is preliminary data.</text>
</comment>